<proteinExistence type="predicted"/>
<feature type="domain" description="AB hydrolase-1" evidence="2">
    <location>
        <begin position="34"/>
        <end position="263"/>
    </location>
</feature>
<gene>
    <name evidence="3" type="ORF">B0A55_11518</name>
</gene>
<feature type="region of interest" description="Disordered" evidence="1">
    <location>
        <begin position="1"/>
        <end position="21"/>
    </location>
</feature>
<dbReference type="PANTHER" id="PTHR43798">
    <property type="entry name" value="MONOACYLGLYCEROL LIPASE"/>
    <property type="match status" value="1"/>
</dbReference>
<evidence type="ECO:0000313" key="4">
    <source>
        <dbReference type="Proteomes" id="UP000309340"/>
    </source>
</evidence>
<accession>A0A4V5NBC6</accession>
<dbReference type="InterPro" id="IPR000073">
    <property type="entry name" value="AB_hydrolase_1"/>
</dbReference>
<dbReference type="Pfam" id="PF12697">
    <property type="entry name" value="Abhydrolase_6"/>
    <property type="match status" value="1"/>
</dbReference>
<comment type="caution">
    <text evidence="3">The sequence shown here is derived from an EMBL/GenBank/DDBJ whole genome shotgun (WGS) entry which is preliminary data.</text>
</comment>
<organism evidence="3 4">
    <name type="scientific">Friedmanniomyces simplex</name>
    <dbReference type="NCBI Taxonomy" id="329884"/>
    <lineage>
        <taxon>Eukaryota</taxon>
        <taxon>Fungi</taxon>
        <taxon>Dikarya</taxon>
        <taxon>Ascomycota</taxon>
        <taxon>Pezizomycotina</taxon>
        <taxon>Dothideomycetes</taxon>
        <taxon>Dothideomycetidae</taxon>
        <taxon>Mycosphaerellales</taxon>
        <taxon>Teratosphaeriaceae</taxon>
        <taxon>Friedmanniomyces</taxon>
    </lineage>
</organism>
<evidence type="ECO:0000256" key="1">
    <source>
        <dbReference type="SAM" id="MobiDB-lite"/>
    </source>
</evidence>
<dbReference type="GO" id="GO:0016020">
    <property type="term" value="C:membrane"/>
    <property type="evidence" value="ECO:0007669"/>
    <property type="project" value="TreeGrafter"/>
</dbReference>
<protein>
    <recommendedName>
        <fullName evidence="2">AB hydrolase-1 domain-containing protein</fullName>
    </recommendedName>
</protein>
<dbReference type="SUPFAM" id="SSF53474">
    <property type="entry name" value="alpha/beta-Hydrolases"/>
    <property type="match status" value="1"/>
</dbReference>
<dbReference type="EMBL" id="NAJQ01001666">
    <property type="protein sequence ID" value="TKA54889.1"/>
    <property type="molecule type" value="Genomic_DNA"/>
</dbReference>
<dbReference type="AlphaFoldDB" id="A0A4V5NBC6"/>
<dbReference type="Proteomes" id="UP000309340">
    <property type="component" value="Unassembled WGS sequence"/>
</dbReference>
<feature type="region of interest" description="Disordered" evidence="1">
    <location>
        <begin position="570"/>
        <end position="589"/>
    </location>
</feature>
<evidence type="ECO:0000259" key="2">
    <source>
        <dbReference type="Pfam" id="PF12697"/>
    </source>
</evidence>
<evidence type="ECO:0000313" key="3">
    <source>
        <dbReference type="EMBL" id="TKA54889.1"/>
    </source>
</evidence>
<dbReference type="OrthoDB" id="8119704at2759"/>
<dbReference type="InterPro" id="IPR029058">
    <property type="entry name" value="AB_hydrolase_fold"/>
</dbReference>
<dbReference type="Gene3D" id="3.40.50.1820">
    <property type="entry name" value="alpha/beta hydrolase"/>
    <property type="match status" value="1"/>
</dbReference>
<reference evidence="3 4" key="1">
    <citation type="submission" date="2017-03" db="EMBL/GenBank/DDBJ databases">
        <title>Genomes of endolithic fungi from Antarctica.</title>
        <authorList>
            <person name="Coleine C."/>
            <person name="Masonjones S."/>
            <person name="Stajich J.E."/>
        </authorList>
    </citation>
    <scope>NUCLEOTIDE SEQUENCE [LARGE SCALE GENOMIC DNA]</scope>
    <source>
        <strain evidence="3 4">CCFEE 5184</strain>
    </source>
</reference>
<name>A0A4V5NBC6_9PEZI</name>
<dbReference type="InterPro" id="IPR050266">
    <property type="entry name" value="AB_hydrolase_sf"/>
</dbReference>
<sequence>MASKRTDEAAEAVGEETTTTLPFTELNNDATATIVFIHGAFTDRKDWDQVAPHLSNYHLLLPDLPSHGQANHIEPFSKQLSVRLLADLIRQHAKGGRAHIIALSLGAFVAVELASVYPDVVDEMFISGLKVMPASFRSGLAPYGLWFSQRLESCIPLPLIRWAMDGADMRRVDLSRVTMPLCRAMMSPITAESTDGEWARPWAARTCIISAGKAGIVPSADHEDDAIKYRDIGRKGNAETVAFTHPLMRHPWNRQDPEMFARAAKCWFEREPLPEGFVELQVLMYDVELPQIHPALNAKEPNEYICKDQPFWEFKEEHQALDEFRGDANPPRKLRQAWIKDSEKASTGRKWAKSAIECPGWKWVMMKETWVQFDLLRRKSSYCDPFYFPTLDFYSHYHNWGINDLLDSQMVGFDAAEVKNDPDQMWCDVTAIAHWLSSEESSFGEAVLMTLIGTDDGDGVCERVRVAGGMFFTALDAIDYAGEMKATSRFRDLGLVISLVVAYAKKAHLDHAKVCAGNYCRKAVTSYKDVKALKRSGAKPGRWEWPETFASLKGSDEEFGEGEHYDITKLSREERAGMSDDGKDPLSDVPEEHLLNNLLLFR</sequence>
<keyword evidence="4" id="KW-1185">Reference proteome</keyword>
<dbReference type="PANTHER" id="PTHR43798:SF33">
    <property type="entry name" value="HYDROLASE, PUTATIVE (AFU_ORTHOLOGUE AFUA_2G14860)-RELATED"/>
    <property type="match status" value="1"/>
</dbReference>